<dbReference type="Proteomes" id="UP000095283">
    <property type="component" value="Unplaced"/>
</dbReference>
<dbReference type="WBParaSite" id="Hba_01777">
    <property type="protein sequence ID" value="Hba_01777"/>
    <property type="gene ID" value="Hba_01777"/>
</dbReference>
<keyword evidence="2" id="KW-1185">Reference proteome</keyword>
<evidence type="ECO:0000313" key="3">
    <source>
        <dbReference type="WBParaSite" id="Hba_01777"/>
    </source>
</evidence>
<keyword evidence="1" id="KW-0732">Signal</keyword>
<organism evidence="2 3">
    <name type="scientific">Heterorhabditis bacteriophora</name>
    <name type="common">Entomopathogenic nematode worm</name>
    <dbReference type="NCBI Taxonomy" id="37862"/>
    <lineage>
        <taxon>Eukaryota</taxon>
        <taxon>Metazoa</taxon>
        <taxon>Ecdysozoa</taxon>
        <taxon>Nematoda</taxon>
        <taxon>Chromadorea</taxon>
        <taxon>Rhabditida</taxon>
        <taxon>Rhabditina</taxon>
        <taxon>Rhabditomorpha</taxon>
        <taxon>Strongyloidea</taxon>
        <taxon>Heterorhabditidae</taxon>
        <taxon>Heterorhabditis</taxon>
    </lineage>
</organism>
<protein>
    <submittedName>
        <fullName evidence="3">Secreted protein</fullName>
    </submittedName>
</protein>
<reference evidence="3" key="1">
    <citation type="submission" date="2016-11" db="UniProtKB">
        <authorList>
            <consortium name="WormBaseParasite"/>
        </authorList>
    </citation>
    <scope>IDENTIFICATION</scope>
</reference>
<proteinExistence type="predicted"/>
<evidence type="ECO:0000256" key="1">
    <source>
        <dbReference type="SAM" id="SignalP"/>
    </source>
</evidence>
<name>A0A1I7WAS9_HETBA</name>
<dbReference type="AlphaFoldDB" id="A0A1I7WAS9"/>
<accession>A0A1I7WAS9</accession>
<feature type="signal peptide" evidence="1">
    <location>
        <begin position="1"/>
        <end position="16"/>
    </location>
</feature>
<evidence type="ECO:0000313" key="2">
    <source>
        <dbReference type="Proteomes" id="UP000095283"/>
    </source>
</evidence>
<sequence>MLSFILFLPHLYASMCYQCASERAIMNWSRYRLPLSQDDSIVAHDSCLQDDRIQGHASCSGLCMTINITSVGSENDGKVLVHIYIYIYTNEI</sequence>
<feature type="chain" id="PRO_5009310533" evidence="1">
    <location>
        <begin position="17"/>
        <end position="92"/>
    </location>
</feature>